<dbReference type="AlphaFoldDB" id="A0A812MPU2"/>
<name>A0A812MPU2_SYMPI</name>
<comment type="caution">
    <text evidence="2">The sequence shown here is derived from an EMBL/GenBank/DDBJ whole genome shotgun (WGS) entry which is preliminary data.</text>
</comment>
<evidence type="ECO:0000313" key="3">
    <source>
        <dbReference type="Proteomes" id="UP000649617"/>
    </source>
</evidence>
<protein>
    <submittedName>
        <fullName evidence="2">Uncharacterized protein</fullName>
    </submittedName>
</protein>
<sequence length="249" mass="27997">MPGYGYGYGASRDETSDSESSRESESSESEASEVEVDQGARNPPAQPGRTPEALPRRRSVTFKEEVLILTDSAREFTKLSFRQGAPRKRFKEPPPTGKRIRTGAAGRVLRSPPPERPLLGQPEVPSVVSKRKPEDSHEVTEAECRNKRNRKDKSRSPDGLTTAGVQTGEAVDTLVKDTKSDPDALQAHVRVEKQVHEKAQQKRTARRTRSVRCCMLLGNCGFDFRFRLVRAGFRRKAARSRLLRKTQRR</sequence>
<reference evidence="2" key="1">
    <citation type="submission" date="2021-02" db="EMBL/GenBank/DDBJ databases">
        <authorList>
            <person name="Dougan E. K."/>
            <person name="Rhodes N."/>
            <person name="Thang M."/>
            <person name="Chan C."/>
        </authorList>
    </citation>
    <scope>NUCLEOTIDE SEQUENCE</scope>
</reference>
<feature type="compositionally biased region" description="Acidic residues" evidence="1">
    <location>
        <begin position="26"/>
        <end position="36"/>
    </location>
</feature>
<dbReference type="Proteomes" id="UP000649617">
    <property type="component" value="Unassembled WGS sequence"/>
</dbReference>
<gene>
    <name evidence="2" type="ORF">SPIL2461_LOCUS6076</name>
</gene>
<accession>A0A812MPU2</accession>
<proteinExistence type="predicted"/>
<evidence type="ECO:0000313" key="2">
    <source>
        <dbReference type="EMBL" id="CAE7273807.1"/>
    </source>
</evidence>
<organism evidence="2 3">
    <name type="scientific">Symbiodinium pilosum</name>
    <name type="common">Dinoflagellate</name>
    <dbReference type="NCBI Taxonomy" id="2952"/>
    <lineage>
        <taxon>Eukaryota</taxon>
        <taxon>Sar</taxon>
        <taxon>Alveolata</taxon>
        <taxon>Dinophyceae</taxon>
        <taxon>Suessiales</taxon>
        <taxon>Symbiodiniaceae</taxon>
        <taxon>Symbiodinium</taxon>
    </lineage>
</organism>
<feature type="compositionally biased region" description="Basic and acidic residues" evidence="1">
    <location>
        <begin position="131"/>
        <end position="146"/>
    </location>
</feature>
<keyword evidence="3" id="KW-1185">Reference proteome</keyword>
<evidence type="ECO:0000256" key="1">
    <source>
        <dbReference type="SAM" id="MobiDB-lite"/>
    </source>
</evidence>
<dbReference type="EMBL" id="CAJNIZ010008914">
    <property type="protein sequence ID" value="CAE7273807.1"/>
    <property type="molecule type" value="Genomic_DNA"/>
</dbReference>
<feature type="compositionally biased region" description="Basic and acidic residues" evidence="1">
    <location>
        <begin position="61"/>
        <end position="77"/>
    </location>
</feature>
<dbReference type="OrthoDB" id="426577at2759"/>
<feature type="compositionally biased region" description="Basic and acidic residues" evidence="1">
    <location>
        <begin position="11"/>
        <end position="25"/>
    </location>
</feature>
<feature type="region of interest" description="Disordered" evidence="1">
    <location>
        <begin position="1"/>
        <end position="169"/>
    </location>
</feature>